<dbReference type="InterPro" id="IPR037682">
    <property type="entry name" value="TonB_C"/>
</dbReference>
<feature type="transmembrane region" description="Helical" evidence="6">
    <location>
        <begin position="12"/>
        <end position="30"/>
    </location>
</feature>
<evidence type="ECO:0000259" key="7">
    <source>
        <dbReference type="PROSITE" id="PS52015"/>
    </source>
</evidence>
<keyword evidence="3 6" id="KW-1133">Transmembrane helix</keyword>
<dbReference type="SUPFAM" id="SSF74653">
    <property type="entry name" value="TolA/TonB C-terminal domain"/>
    <property type="match status" value="1"/>
</dbReference>
<sequence>MGRSWWANSKRVFLALLIIFSLIHLGTMLLRLKILDRTKYTPVAKTRPPIKVDLRKLPPSSQSPFKKQIVESEDGGEKKKVKGAYLSDKDRAFDKETIAKRVDPFNKGAKAGGGEKGDADKSKKGSEGKKKNIASGKGRPNKGMKLSDLGAHVGQPDPFMEAAKEYSSKKKGNGGDPNLPGRSVSSTNDHVEEVPLGDMTHLNTVEYKYYGFYHRIKQRLEQFWGRSIQEKAQQLAKAGRTVASDDELVTSLQITMNHLGEVLEISITGASGIKELDDAAIESFNQAGPFPNPPKGLLQDGKVTIEWGFVVNT</sequence>
<dbReference type="Proteomes" id="UP001324634">
    <property type="component" value="Chromosome"/>
</dbReference>
<keyword evidence="9" id="KW-1185">Reference proteome</keyword>
<dbReference type="NCBIfam" id="TIGR01352">
    <property type="entry name" value="tonB_Cterm"/>
    <property type="match status" value="1"/>
</dbReference>
<evidence type="ECO:0000256" key="2">
    <source>
        <dbReference type="ARBA" id="ARBA00022692"/>
    </source>
</evidence>
<proteinExistence type="predicted"/>
<dbReference type="AlphaFoldDB" id="A0AAX4HJM3"/>
<evidence type="ECO:0000256" key="4">
    <source>
        <dbReference type="ARBA" id="ARBA00023136"/>
    </source>
</evidence>
<accession>A0AAX4HJM3</accession>
<dbReference type="GO" id="GO:0016020">
    <property type="term" value="C:membrane"/>
    <property type="evidence" value="ECO:0007669"/>
    <property type="project" value="UniProtKB-SubCell"/>
</dbReference>
<organism evidence="8 9">
    <name type="scientific">Peredibacter starrii</name>
    <dbReference type="NCBI Taxonomy" id="28202"/>
    <lineage>
        <taxon>Bacteria</taxon>
        <taxon>Pseudomonadati</taxon>
        <taxon>Bdellovibrionota</taxon>
        <taxon>Bacteriovoracia</taxon>
        <taxon>Bacteriovoracales</taxon>
        <taxon>Bacteriovoracaceae</taxon>
        <taxon>Peredibacter</taxon>
    </lineage>
</organism>
<feature type="region of interest" description="Disordered" evidence="5">
    <location>
        <begin position="53"/>
        <end position="74"/>
    </location>
</feature>
<evidence type="ECO:0000256" key="3">
    <source>
        <dbReference type="ARBA" id="ARBA00022989"/>
    </source>
</evidence>
<dbReference type="KEGG" id="psti:SOO65_11115"/>
<gene>
    <name evidence="8" type="ORF">SOO65_11115</name>
</gene>
<dbReference type="EMBL" id="CP139487">
    <property type="protein sequence ID" value="WPU63234.1"/>
    <property type="molecule type" value="Genomic_DNA"/>
</dbReference>
<evidence type="ECO:0000256" key="1">
    <source>
        <dbReference type="ARBA" id="ARBA00004167"/>
    </source>
</evidence>
<dbReference type="RefSeq" id="WP_321389565.1">
    <property type="nucleotide sequence ID" value="NZ_CP139487.1"/>
</dbReference>
<feature type="region of interest" description="Disordered" evidence="5">
    <location>
        <begin position="104"/>
        <end position="189"/>
    </location>
</feature>
<name>A0AAX4HJM3_9BACT</name>
<dbReference type="GO" id="GO:0055085">
    <property type="term" value="P:transmembrane transport"/>
    <property type="evidence" value="ECO:0007669"/>
    <property type="project" value="InterPro"/>
</dbReference>
<evidence type="ECO:0000256" key="6">
    <source>
        <dbReference type="SAM" id="Phobius"/>
    </source>
</evidence>
<evidence type="ECO:0000313" key="9">
    <source>
        <dbReference type="Proteomes" id="UP001324634"/>
    </source>
</evidence>
<evidence type="ECO:0000256" key="5">
    <source>
        <dbReference type="SAM" id="MobiDB-lite"/>
    </source>
</evidence>
<feature type="compositionally biased region" description="Basic and acidic residues" evidence="5">
    <location>
        <begin position="113"/>
        <end position="130"/>
    </location>
</feature>
<keyword evidence="4 6" id="KW-0472">Membrane</keyword>
<evidence type="ECO:0000313" key="8">
    <source>
        <dbReference type="EMBL" id="WPU63234.1"/>
    </source>
</evidence>
<feature type="domain" description="TonB C-terminal" evidence="7">
    <location>
        <begin position="222"/>
        <end position="313"/>
    </location>
</feature>
<dbReference type="PROSITE" id="PS52015">
    <property type="entry name" value="TONB_CTD"/>
    <property type="match status" value="1"/>
</dbReference>
<dbReference type="Pfam" id="PF13103">
    <property type="entry name" value="TonB_2"/>
    <property type="match status" value="1"/>
</dbReference>
<dbReference type="Gene3D" id="3.30.1150.10">
    <property type="match status" value="1"/>
</dbReference>
<reference evidence="8 9" key="1">
    <citation type="submission" date="2023-11" db="EMBL/GenBank/DDBJ databases">
        <title>Peredibacter starrii A3.12.</title>
        <authorList>
            <person name="Mitchell R.J."/>
        </authorList>
    </citation>
    <scope>NUCLEOTIDE SEQUENCE [LARGE SCALE GENOMIC DNA]</scope>
    <source>
        <strain evidence="8 9">A3.12</strain>
    </source>
</reference>
<comment type="subcellular location">
    <subcellularLocation>
        <location evidence="1">Membrane</location>
        <topology evidence="1">Single-pass membrane protein</topology>
    </subcellularLocation>
</comment>
<keyword evidence="2 6" id="KW-0812">Transmembrane</keyword>
<protein>
    <submittedName>
        <fullName evidence="8">Energy transducer TonB</fullName>
    </submittedName>
</protein>
<dbReference type="InterPro" id="IPR006260">
    <property type="entry name" value="TonB/TolA_C"/>
</dbReference>